<keyword evidence="2" id="KW-0677">Repeat</keyword>
<feature type="transmembrane region" description="Helical" evidence="4">
    <location>
        <begin position="34"/>
        <end position="51"/>
    </location>
</feature>
<dbReference type="InterPro" id="IPR011992">
    <property type="entry name" value="EF-hand-dom_pair"/>
</dbReference>
<organism evidence="6">
    <name type="scientific">Noccaea caerulescens</name>
    <name type="common">Alpine penny-cress</name>
    <name type="synonym">Thlaspi caerulescens</name>
    <dbReference type="NCBI Taxonomy" id="107243"/>
    <lineage>
        <taxon>Eukaryota</taxon>
        <taxon>Viridiplantae</taxon>
        <taxon>Streptophyta</taxon>
        <taxon>Embryophyta</taxon>
        <taxon>Tracheophyta</taxon>
        <taxon>Spermatophyta</taxon>
        <taxon>Magnoliopsida</taxon>
        <taxon>eudicotyledons</taxon>
        <taxon>Gunneridae</taxon>
        <taxon>Pentapetalae</taxon>
        <taxon>rosids</taxon>
        <taxon>malvids</taxon>
        <taxon>Brassicales</taxon>
        <taxon>Brassicaceae</taxon>
        <taxon>Coluteocarpeae</taxon>
        <taxon>Noccaea</taxon>
    </lineage>
</organism>
<dbReference type="EMBL" id="GEVI01016167">
    <property type="protein sequence ID" value="JAU16153.1"/>
    <property type="molecule type" value="Transcribed_RNA"/>
</dbReference>
<evidence type="ECO:0000256" key="3">
    <source>
        <dbReference type="ARBA" id="ARBA00022837"/>
    </source>
</evidence>
<keyword evidence="3" id="KW-0106">Calcium</keyword>
<feature type="transmembrane region" description="Helical" evidence="4">
    <location>
        <begin position="7"/>
        <end position="28"/>
    </location>
</feature>
<dbReference type="PROSITE" id="PS00018">
    <property type="entry name" value="EF_HAND_1"/>
    <property type="match status" value="2"/>
</dbReference>
<dbReference type="Gene3D" id="1.10.238.10">
    <property type="entry name" value="EF-hand"/>
    <property type="match status" value="1"/>
</dbReference>
<accession>A0A1J3D7W7</accession>
<dbReference type="Pfam" id="PF13499">
    <property type="entry name" value="EF-hand_7"/>
    <property type="match status" value="1"/>
</dbReference>
<dbReference type="InterPro" id="IPR039647">
    <property type="entry name" value="EF_hand_pair_protein_CML-like"/>
</dbReference>
<evidence type="ECO:0000256" key="1">
    <source>
        <dbReference type="ARBA" id="ARBA00022723"/>
    </source>
</evidence>
<dbReference type="PROSITE" id="PS50222">
    <property type="entry name" value="EF_HAND_2"/>
    <property type="match status" value="2"/>
</dbReference>
<dbReference type="CDD" id="cd00051">
    <property type="entry name" value="EFh"/>
    <property type="match status" value="1"/>
</dbReference>
<keyword evidence="4" id="KW-0812">Transmembrane</keyword>
<keyword evidence="4" id="KW-1133">Transmembrane helix</keyword>
<dbReference type="GO" id="GO:0005509">
    <property type="term" value="F:calcium ion binding"/>
    <property type="evidence" value="ECO:0007669"/>
    <property type="project" value="InterPro"/>
</dbReference>
<feature type="domain" description="EF-hand" evidence="5">
    <location>
        <begin position="113"/>
        <end position="148"/>
    </location>
</feature>
<evidence type="ECO:0000256" key="4">
    <source>
        <dbReference type="SAM" id="Phobius"/>
    </source>
</evidence>
<dbReference type="AlphaFoldDB" id="A0A1J3D7W7"/>
<dbReference type="PANTHER" id="PTHR10891">
    <property type="entry name" value="EF-HAND CALCIUM-BINDING DOMAIN CONTAINING PROTEIN"/>
    <property type="match status" value="1"/>
</dbReference>
<keyword evidence="1" id="KW-0479">Metal-binding</keyword>
<proteinExistence type="predicted"/>
<feature type="domain" description="EF-hand" evidence="5">
    <location>
        <begin position="150"/>
        <end position="184"/>
    </location>
</feature>
<protein>
    <submittedName>
        <fullName evidence="6">Putative calcium-binding protein CML47</fullName>
    </submittedName>
</protein>
<name>A0A1J3D7W7_NOCCA</name>
<dbReference type="InterPro" id="IPR018247">
    <property type="entry name" value="EF_Hand_1_Ca_BS"/>
</dbReference>
<dbReference type="SMART" id="SM00054">
    <property type="entry name" value="EFh"/>
    <property type="match status" value="2"/>
</dbReference>
<evidence type="ECO:0000313" key="6">
    <source>
        <dbReference type="EMBL" id="JAU16153.1"/>
    </source>
</evidence>
<reference evidence="6" key="1">
    <citation type="submission" date="2016-07" db="EMBL/GenBank/DDBJ databases">
        <title>De novo transcriptome assembly of four accessions of the metal hyperaccumulator plant Noccaea caerulescens.</title>
        <authorList>
            <person name="Blande D."/>
            <person name="Halimaa P."/>
            <person name="Tervahauta A.I."/>
            <person name="Aarts M.G."/>
            <person name="Karenlampi S.O."/>
        </authorList>
    </citation>
    <scope>NUCLEOTIDE SEQUENCE</scope>
</reference>
<sequence length="184" mass="21721">MEDSSVLSPISLLTIVIFLFILNLMMIIQDFSPFFPYPLHLFFSNAYILLASTRNKNQNILELPIMKKAFVQNQVDKKMSIEEVKTMIDDSEALYERLIEEGEEYLFEKSEMMGKEMVKEAFRLFDENQDGFIDENELKQVFSLLGYDECTKMECRKMIKAFDENRDGKIDFYEFVKLIDKSFS</sequence>
<dbReference type="FunFam" id="1.10.238.10:FF:000629">
    <property type="entry name" value="Parvalbumin beta 2"/>
    <property type="match status" value="1"/>
</dbReference>
<evidence type="ECO:0000259" key="5">
    <source>
        <dbReference type="PROSITE" id="PS50222"/>
    </source>
</evidence>
<dbReference type="SUPFAM" id="SSF47473">
    <property type="entry name" value="EF-hand"/>
    <property type="match status" value="1"/>
</dbReference>
<keyword evidence="4" id="KW-0472">Membrane</keyword>
<evidence type="ECO:0000256" key="2">
    <source>
        <dbReference type="ARBA" id="ARBA00022737"/>
    </source>
</evidence>
<dbReference type="InterPro" id="IPR002048">
    <property type="entry name" value="EF_hand_dom"/>
</dbReference>
<gene>
    <name evidence="6" type="ORF">GA_TR624_c0_g1_i1_g.2061</name>
</gene>